<dbReference type="Pfam" id="PF26571">
    <property type="entry name" value="VldE"/>
    <property type="match status" value="1"/>
</dbReference>
<dbReference type="EC" id="3.4.24.-" evidence="3"/>
<dbReference type="Gene3D" id="2.70.70.10">
    <property type="entry name" value="Glucose Permease (Domain IIA)"/>
    <property type="match status" value="1"/>
</dbReference>
<reference evidence="4" key="1">
    <citation type="journal article" date="2019" name="Int. J. Syst. Evol. Microbiol.">
        <title>The Global Catalogue of Microorganisms (GCM) 10K type strain sequencing project: providing services to taxonomists for standard genome sequencing and annotation.</title>
        <authorList>
            <consortium name="The Broad Institute Genomics Platform"/>
            <consortium name="The Broad Institute Genome Sequencing Center for Infectious Disease"/>
            <person name="Wu L."/>
            <person name="Ma J."/>
        </authorList>
    </citation>
    <scope>NUCLEOTIDE SEQUENCE [LARGE SCALE GENOMIC DNA]</scope>
    <source>
        <strain evidence="4">CGMCC 4.7152</strain>
    </source>
</reference>
<dbReference type="InterPro" id="IPR050570">
    <property type="entry name" value="Cell_wall_metabolism_enzyme"/>
</dbReference>
<dbReference type="InterPro" id="IPR058593">
    <property type="entry name" value="ARB_07466-like_C"/>
</dbReference>
<dbReference type="InterPro" id="IPR016047">
    <property type="entry name" value="M23ase_b-sheet_dom"/>
</dbReference>
<evidence type="ECO:0000313" key="3">
    <source>
        <dbReference type="EMBL" id="MFC5007628.1"/>
    </source>
</evidence>
<protein>
    <submittedName>
        <fullName evidence="3">M23 family metallopeptidase</fullName>
        <ecNumber evidence="3">3.4.24.-</ecNumber>
    </submittedName>
</protein>
<organism evidence="3 4">
    <name type="scientific">Dactylosporangium cerinum</name>
    <dbReference type="NCBI Taxonomy" id="1434730"/>
    <lineage>
        <taxon>Bacteria</taxon>
        <taxon>Bacillati</taxon>
        <taxon>Actinomycetota</taxon>
        <taxon>Actinomycetes</taxon>
        <taxon>Micromonosporales</taxon>
        <taxon>Micromonosporaceae</taxon>
        <taxon>Dactylosporangium</taxon>
    </lineage>
</organism>
<dbReference type="CDD" id="cd12797">
    <property type="entry name" value="M23_peptidase"/>
    <property type="match status" value="1"/>
</dbReference>
<dbReference type="InterPro" id="IPR011055">
    <property type="entry name" value="Dup_hybrid_motif"/>
</dbReference>
<feature type="domain" description="M23ase beta-sheet core" evidence="1">
    <location>
        <begin position="403"/>
        <end position="498"/>
    </location>
</feature>
<comment type="caution">
    <text evidence="3">The sequence shown here is derived from an EMBL/GenBank/DDBJ whole genome shotgun (WGS) entry which is preliminary data.</text>
</comment>
<accession>A0ABV9WJ90</accession>
<proteinExistence type="predicted"/>
<dbReference type="GO" id="GO:0016787">
    <property type="term" value="F:hydrolase activity"/>
    <property type="evidence" value="ECO:0007669"/>
    <property type="project" value="UniProtKB-KW"/>
</dbReference>
<dbReference type="PANTHER" id="PTHR21666:SF270">
    <property type="entry name" value="MUREIN HYDROLASE ACTIVATOR ENVC"/>
    <property type="match status" value="1"/>
</dbReference>
<evidence type="ECO:0000259" key="1">
    <source>
        <dbReference type="Pfam" id="PF01551"/>
    </source>
</evidence>
<keyword evidence="4" id="KW-1185">Reference proteome</keyword>
<dbReference type="PANTHER" id="PTHR21666">
    <property type="entry name" value="PEPTIDASE-RELATED"/>
    <property type="match status" value="1"/>
</dbReference>
<dbReference type="SUPFAM" id="SSF51261">
    <property type="entry name" value="Duplicated hybrid motif"/>
    <property type="match status" value="1"/>
</dbReference>
<feature type="domain" description="ARB-07466-like C-terminal" evidence="2">
    <location>
        <begin position="251"/>
        <end position="358"/>
    </location>
</feature>
<dbReference type="Proteomes" id="UP001595912">
    <property type="component" value="Unassembled WGS sequence"/>
</dbReference>
<evidence type="ECO:0000259" key="2">
    <source>
        <dbReference type="Pfam" id="PF26571"/>
    </source>
</evidence>
<gene>
    <name evidence="3" type="ORF">ACFPIJ_58710</name>
</gene>
<dbReference type="Pfam" id="PF01551">
    <property type="entry name" value="Peptidase_M23"/>
    <property type="match status" value="1"/>
</dbReference>
<dbReference type="EMBL" id="JBHSIU010000130">
    <property type="protein sequence ID" value="MFC5007628.1"/>
    <property type="molecule type" value="Genomic_DNA"/>
</dbReference>
<sequence length="509" mass="53036">MKKTGIALAIAAAPLIMVLVCVGTAVVMVMATIAGAVASLTGASSVLLQETSGGDCAIWGLPSESGGTTQAGTTYADLNEAQRRNSTVIIGVAKGLDIPEQGWVIALMTAMQETGLLNLASRANPDSLNYPHDGVAAGNYDSVGLFQQRDGWGPMADRMDPVHSATMFFTGGKAGQRGLLDINGWQAMMPGEAAQAVQVSAYADRYAQWEAMARDIVANLGGAAGPISGDGGLLCGNGLGLTCPATSFSAESGLTPDALRVIRCIHQNFPTITTFYGVGEREGVSDHPSGRAVDAMIPQWQNDDGKTLGWSVANWVRANAAGLGVTYVIWDAKIWSVRRNAEGWRAYTAGGSDPTSQHLDHVHVSVEGNAAAGGGEGWAAPLRPGYHVTTRFGEYDNAHTDHAHTGIDLAISSGTPIFAAAEGVVIFAGWGGGYGNLVEIRHLDGTVTYYGHQSNYIVAKGTHVTSGQQIGNVGSTGNSTGPHLHFEVRPNGGAPINPEPFMAQRGVKL</sequence>
<name>A0ABV9WJ90_9ACTN</name>
<evidence type="ECO:0000313" key="4">
    <source>
        <dbReference type="Proteomes" id="UP001595912"/>
    </source>
</evidence>
<dbReference type="RefSeq" id="WP_380128266.1">
    <property type="nucleotide sequence ID" value="NZ_JBHSIU010000130.1"/>
</dbReference>
<keyword evidence="3" id="KW-0378">Hydrolase</keyword>